<dbReference type="SUPFAM" id="SSF101874">
    <property type="entry name" value="YceI-like"/>
    <property type="match status" value="1"/>
</dbReference>
<evidence type="ECO:0000259" key="2">
    <source>
        <dbReference type="SMART" id="SM00867"/>
    </source>
</evidence>
<keyword evidence="1" id="KW-0732">Signal</keyword>
<dbReference type="NCBIfam" id="NF002994">
    <property type="entry name" value="PRK03757.1"/>
    <property type="match status" value="1"/>
</dbReference>
<proteinExistence type="predicted"/>
<dbReference type="PANTHER" id="PTHR34406:SF1">
    <property type="entry name" value="PROTEIN YCEI"/>
    <property type="match status" value="1"/>
</dbReference>
<organism evidence="3 4">
    <name type="scientific">Motiliproteus coralliicola</name>
    <dbReference type="NCBI Taxonomy" id="2283196"/>
    <lineage>
        <taxon>Bacteria</taxon>
        <taxon>Pseudomonadati</taxon>
        <taxon>Pseudomonadota</taxon>
        <taxon>Gammaproteobacteria</taxon>
        <taxon>Oceanospirillales</taxon>
        <taxon>Oceanospirillaceae</taxon>
        <taxon>Motiliproteus</taxon>
    </lineage>
</organism>
<dbReference type="InterPro" id="IPR007372">
    <property type="entry name" value="Lipid/polyisoprenoid-bd_YceI"/>
</dbReference>
<dbReference type="SMART" id="SM00867">
    <property type="entry name" value="YceI"/>
    <property type="match status" value="1"/>
</dbReference>
<dbReference type="RefSeq" id="WP_114696131.1">
    <property type="nucleotide sequence ID" value="NZ_QQOH01000003.1"/>
</dbReference>
<evidence type="ECO:0000313" key="4">
    <source>
        <dbReference type="Proteomes" id="UP000253769"/>
    </source>
</evidence>
<evidence type="ECO:0000313" key="3">
    <source>
        <dbReference type="EMBL" id="RDE19787.1"/>
    </source>
</evidence>
<dbReference type="EMBL" id="QQOH01000003">
    <property type="protein sequence ID" value="RDE19787.1"/>
    <property type="molecule type" value="Genomic_DNA"/>
</dbReference>
<dbReference type="Gene3D" id="2.40.128.110">
    <property type="entry name" value="Lipid/polyisoprenoid-binding, YceI-like"/>
    <property type="match status" value="1"/>
</dbReference>
<keyword evidence="4" id="KW-1185">Reference proteome</keyword>
<dbReference type="Pfam" id="PF04264">
    <property type="entry name" value="YceI"/>
    <property type="match status" value="1"/>
</dbReference>
<accession>A0A369WDR3</accession>
<dbReference type="OrthoDB" id="9811006at2"/>
<protein>
    <submittedName>
        <fullName evidence="3">YceI family protein</fullName>
    </submittedName>
</protein>
<comment type="caution">
    <text evidence="3">The sequence shown here is derived from an EMBL/GenBank/DDBJ whole genome shotgun (WGS) entry which is preliminary data.</text>
</comment>
<dbReference type="PANTHER" id="PTHR34406">
    <property type="entry name" value="PROTEIN YCEI"/>
    <property type="match status" value="1"/>
</dbReference>
<dbReference type="InterPro" id="IPR036761">
    <property type="entry name" value="TTHA0802/YceI-like_sf"/>
</dbReference>
<feature type="domain" description="Lipid/polyisoprenoid-binding YceI-like" evidence="2">
    <location>
        <begin position="21"/>
        <end position="179"/>
    </location>
</feature>
<dbReference type="Proteomes" id="UP000253769">
    <property type="component" value="Unassembled WGS sequence"/>
</dbReference>
<sequence>MKKILIAAALTASTGLVQAADYKLDPTHSFINFKTGHLGVSWLQGRFNDISGNFSWDADKPNDAMIDITINTASVDSNHAERDKHLRSDDFLDVEKYPTASFKSTGFDGKTLSGDLTLHGVTKPISFEVSKVGEGKDPWGGYRAGFVGTYDLKRSEFGIDKNLGPAAEVIKLELNVEGIRK</sequence>
<reference evidence="3 4" key="1">
    <citation type="submission" date="2018-07" db="EMBL/GenBank/DDBJ databases">
        <title>Motiliproteus coralliicola sp. nov., a bacterium isolated from Coral.</title>
        <authorList>
            <person name="Wang G."/>
        </authorList>
    </citation>
    <scope>NUCLEOTIDE SEQUENCE [LARGE SCALE GENOMIC DNA]</scope>
    <source>
        <strain evidence="3 4">C34</strain>
    </source>
</reference>
<evidence type="ECO:0000256" key="1">
    <source>
        <dbReference type="SAM" id="SignalP"/>
    </source>
</evidence>
<name>A0A369WDR3_9GAMM</name>
<dbReference type="AlphaFoldDB" id="A0A369WDR3"/>
<gene>
    <name evidence="3" type="ORF">DV711_13005</name>
</gene>
<feature type="signal peptide" evidence="1">
    <location>
        <begin position="1"/>
        <end position="19"/>
    </location>
</feature>
<feature type="chain" id="PRO_5016770102" evidence="1">
    <location>
        <begin position="20"/>
        <end position="181"/>
    </location>
</feature>